<feature type="compositionally biased region" description="Basic and acidic residues" evidence="2">
    <location>
        <begin position="186"/>
        <end position="211"/>
    </location>
</feature>
<dbReference type="InterPro" id="IPR006623">
    <property type="entry name" value="THEG"/>
</dbReference>
<evidence type="ECO:0000313" key="4">
    <source>
        <dbReference type="RefSeq" id="XP_036708137.1"/>
    </source>
</evidence>
<dbReference type="InterPro" id="IPR042401">
    <property type="entry name" value="SPMAP2-like"/>
</dbReference>
<dbReference type="CTD" id="100506564"/>
<organism evidence="3 4">
    <name type="scientific">Balaenoptera musculus</name>
    <name type="common">Blue whale</name>
    <dbReference type="NCBI Taxonomy" id="9771"/>
    <lineage>
        <taxon>Eukaryota</taxon>
        <taxon>Metazoa</taxon>
        <taxon>Chordata</taxon>
        <taxon>Craniata</taxon>
        <taxon>Vertebrata</taxon>
        <taxon>Euteleostomi</taxon>
        <taxon>Mammalia</taxon>
        <taxon>Eutheria</taxon>
        <taxon>Laurasiatheria</taxon>
        <taxon>Artiodactyla</taxon>
        <taxon>Whippomorpha</taxon>
        <taxon>Cetacea</taxon>
        <taxon>Mysticeti</taxon>
        <taxon>Balaenopteridae</taxon>
        <taxon>Balaenoptera</taxon>
    </lineage>
</organism>
<gene>
    <name evidence="4" type="primary">THEGL</name>
</gene>
<dbReference type="KEGG" id="bmus:118895304"/>
<dbReference type="Proteomes" id="UP000694857">
    <property type="component" value="Chromosome 5"/>
</dbReference>
<feature type="compositionally biased region" description="Acidic residues" evidence="2">
    <location>
        <begin position="128"/>
        <end position="146"/>
    </location>
</feature>
<accession>A0A8B8XEM5</accession>
<reference evidence="4" key="1">
    <citation type="submission" date="2025-08" db="UniProtKB">
        <authorList>
            <consortium name="RefSeq"/>
        </authorList>
    </citation>
    <scope>IDENTIFICATION</scope>
    <source>
        <tissue evidence="4">Epidermis and Blubber</tissue>
    </source>
</reference>
<keyword evidence="1" id="KW-0677">Repeat</keyword>
<dbReference type="GeneID" id="118895304"/>
<feature type="compositionally biased region" description="Gly residues" evidence="2">
    <location>
        <begin position="44"/>
        <end position="57"/>
    </location>
</feature>
<proteinExistence type="predicted"/>
<dbReference type="PANTHER" id="PTHR15901">
    <property type="entry name" value="TESTICULAR HAPLOID EXPRESSED GENE PROTEIN"/>
    <property type="match status" value="1"/>
</dbReference>
<dbReference type="AlphaFoldDB" id="A0A8B8XEM5"/>
<feature type="region of interest" description="Disordered" evidence="2">
    <location>
        <begin position="1"/>
        <end position="211"/>
    </location>
</feature>
<sequence>MRLETDLKGGAPGGPWQLGASSWQRENVQGGAQRRRAAAASGLGALGRGALGRGAEGGPLAHPLPSSRRRVASGRRPAGASGPPMESQEFSGSSGLSDGHDTAEISARSEALQKPFVVRIFDMHNQPEESEEPELPEEADEQDQPGESEACAESHQIPEPHEPYELYQPCEPHRPPKPHTPYKPHPPREACEPHKPQGPRAPREPHKPHKPHEVELLTRAGVMVSPSLLTRFPPRLPPSSLRVGRGPVLELLELHLGASSLGDLHIEAYRFAQGPALTHCVNVTDLDVPEAGGKVHGHVLVVLLEVVVLSDVVEVVSADDSGPLHLQLGHQARQDPPSDGEITSKRAFLVNVSALNGLLWCLEAKTDDLVVLRELLLDIFSKQDPLLILKDDQLLSVDTLSLNVCHLPSCLKKGSAKQQPFVVHDREKTKIWRALVNLPKIRDPGPCDFVRKWKRIQDLSRPKKQWGAPDRKLFWGNQDPIRPVSRNALKAQLTKRLENLAQPKEVSHQYVPNRVQYYYSCGRESVIWEIPSPALFCQPSKRIQKLAQPNRFKKGNLINRPFSDYLRDSLQISDPSPRILQLSIAKATNPNYVPPKSTETKIATSALTAVATPRTVDLAHPRIKIEGLCFERERSEMPIRPISCAALLAKPSPRILALAKARPLHQDYLPPRDAYWPVSCAAIHSKISPRIQELANPNTRTPVHIVYYDPEVFKVKPAALKAQCSPRIHELAQPLTH</sequence>
<dbReference type="SMART" id="SM00705">
    <property type="entry name" value="THEG"/>
    <property type="match status" value="8"/>
</dbReference>
<protein>
    <submittedName>
        <fullName evidence="4">Testicular haploid expressed gene protein-like</fullName>
    </submittedName>
</protein>
<name>A0A8B8XEM5_BALMU</name>
<keyword evidence="3" id="KW-1185">Reference proteome</keyword>
<evidence type="ECO:0000313" key="3">
    <source>
        <dbReference type="Proteomes" id="UP000694857"/>
    </source>
</evidence>
<evidence type="ECO:0000256" key="2">
    <source>
        <dbReference type="SAM" id="MobiDB-lite"/>
    </source>
</evidence>
<dbReference type="PANTHER" id="PTHR15901:SF15">
    <property type="entry name" value="TESTICULAR HAPLOID EXPRESSED GENE PROTEIN-LIKE"/>
    <property type="match status" value="1"/>
</dbReference>
<evidence type="ECO:0000256" key="1">
    <source>
        <dbReference type="ARBA" id="ARBA00022737"/>
    </source>
</evidence>
<dbReference type="OrthoDB" id="25466at2759"/>
<dbReference type="Pfam" id="PF14912">
    <property type="entry name" value="THEG"/>
    <property type="match status" value="4"/>
</dbReference>
<dbReference type="RefSeq" id="XP_036708137.1">
    <property type="nucleotide sequence ID" value="XM_036852242.1"/>
</dbReference>